<dbReference type="WBParaSite" id="TASK_0000507701-mRNA-1">
    <property type="protein sequence ID" value="TASK_0000507701-mRNA-1"/>
    <property type="gene ID" value="TASK_0000507701"/>
</dbReference>
<proteinExistence type="predicted"/>
<dbReference type="EMBL" id="UYRS01018390">
    <property type="protein sequence ID" value="VDK34469.1"/>
    <property type="molecule type" value="Genomic_DNA"/>
</dbReference>
<evidence type="ECO:0000313" key="2">
    <source>
        <dbReference type="EMBL" id="VDK34469.1"/>
    </source>
</evidence>
<feature type="region of interest" description="Disordered" evidence="1">
    <location>
        <begin position="151"/>
        <end position="170"/>
    </location>
</feature>
<feature type="compositionally biased region" description="Polar residues" evidence="1">
    <location>
        <begin position="436"/>
        <end position="450"/>
    </location>
</feature>
<feature type="compositionally biased region" description="Polar residues" evidence="1">
    <location>
        <begin position="1698"/>
        <end position="1721"/>
    </location>
</feature>
<feature type="compositionally biased region" description="Polar residues" evidence="1">
    <location>
        <begin position="1425"/>
        <end position="1435"/>
    </location>
</feature>
<evidence type="ECO:0000256" key="1">
    <source>
        <dbReference type="SAM" id="MobiDB-lite"/>
    </source>
</evidence>
<feature type="region of interest" description="Disordered" evidence="1">
    <location>
        <begin position="907"/>
        <end position="927"/>
    </location>
</feature>
<feature type="region of interest" description="Disordered" evidence="1">
    <location>
        <begin position="1386"/>
        <end position="1435"/>
    </location>
</feature>
<feature type="compositionally biased region" description="Basic and acidic residues" evidence="1">
    <location>
        <begin position="259"/>
        <end position="277"/>
    </location>
</feature>
<accession>A0A0R3W4T3</accession>
<reference evidence="2 3" key="2">
    <citation type="submission" date="2018-11" db="EMBL/GenBank/DDBJ databases">
        <authorList>
            <consortium name="Pathogen Informatics"/>
        </authorList>
    </citation>
    <scope>NUCLEOTIDE SEQUENCE [LARGE SCALE GENOMIC DNA]</scope>
</reference>
<dbReference type="Proteomes" id="UP000282613">
    <property type="component" value="Unassembled WGS sequence"/>
</dbReference>
<feature type="region of interest" description="Disordered" evidence="1">
    <location>
        <begin position="422"/>
        <end position="450"/>
    </location>
</feature>
<name>A0A0R3W4T3_TAEAS</name>
<keyword evidence="3" id="KW-1185">Reference proteome</keyword>
<reference evidence="4" key="1">
    <citation type="submission" date="2017-02" db="UniProtKB">
        <authorList>
            <consortium name="WormBaseParasite"/>
        </authorList>
    </citation>
    <scope>IDENTIFICATION</scope>
</reference>
<dbReference type="OrthoDB" id="6238101at2759"/>
<feature type="compositionally biased region" description="Basic and acidic residues" evidence="1">
    <location>
        <begin position="1413"/>
        <end position="1423"/>
    </location>
</feature>
<feature type="compositionally biased region" description="Polar residues" evidence="1">
    <location>
        <begin position="1397"/>
        <end position="1407"/>
    </location>
</feature>
<feature type="region of interest" description="Disordered" evidence="1">
    <location>
        <begin position="1447"/>
        <end position="1470"/>
    </location>
</feature>
<feature type="region of interest" description="Disordered" evidence="1">
    <location>
        <begin position="256"/>
        <end position="277"/>
    </location>
</feature>
<feature type="region of interest" description="Disordered" evidence="1">
    <location>
        <begin position="1698"/>
        <end position="1729"/>
    </location>
</feature>
<sequence length="1838" mass="202671">MEVQNKQCGGIKSKRGATTSKPPLLASSRQLKRTIRSRLPCYDERSGTSKWHGLRRQNDFTVLDSNEGSHKPITTISPPPLISTHMYHRINKLNCSTFPANKPLSRSSGNSRCFKIPLVKSQPNPTKKLKIIKPKLSEKSRRYRVIPTIECPDPNDTNQSLRKAHPTPKGTRLFLYAPNGPCDSLRDSSIIDVNDEMSASILPQCIDSNPRDTLQPYGGEIYSCTKQPNLPTDVDDVKSQQTNGRTIIRPGVSVAIKPHAPDNRSQRKQSDQNTIKEGDFTLKTLSMLDDTVFMDDTPDNESSMTINFEVLTEEVDKDNGFSGTRLELLKRPSIVPSDRKPSMELKCNSQINVAIVANKTTRRTSEFVEQMSTSLSYAQSYHQGIIPGVGPLTLNMSNSNTERPTLARKNSHKTIWQRLFRRHSKSASKDSEELSRVNSKSRTLRSTSPSLEVVTQKTLNSFKTQSNNTWNVRQNAFYDPPEPFEIAKTRMPQLKEEIVHMASKGNQTDFMAKKGKSSKTKKIHAPSEAPRLVAWQSSSKEGALPSVNPKEGNRQNSMELTTMSPEKLKGNSSKVISVEVSNSSIASADTDLVCFVQVAKSVSIENGPPKSYKMAHEEKGTCNTQKTILSTSQLEEGEGVIEGCPKRAECRRANLEIKAPCVSTITNCVDTIDEDDPFASDHFSSVFSARDSLDLCTWVEKSTHFKISEDKPISRRTEPTTAAGSIAPLLLEEERCPKILHPKDSLDMYVLEDVDPAKKKPFKNEFKFLLKKKKTELIQKENRMTAVDGPRVLPQLQQKLQQKVDFVDAVEELATQFQHLKRQNSNIIENRAVVEGNKLDEEEDGNITEFNFCTENDDSIFSDQNRPASEPPLALASDLHGQQDVVNEELTSFPKVRVFITSPDSLTNTPVEESSHNSPSVDQASPTDASSQFVIISPYSSDSSNHPSVVGPLPTIPVSGANLGAFYCVLPNQSEKQHQAFDSSSNLALHPLQCGSVMYPPGVGIPMPSLLTESHLHCSELPQQVFLLNPVEVSPCSPACNINEFPSIQSQSLPACNLLNPGTQFECPNCRPVHDSNYAASLEGSAKYVLPVNHENFQKGSVNSAPKFVGCVKSEMITNNQKHSEISNRTMESVEVVPFLCTLNTSSKVISPNSSALITEHRFVCDKQDKIPSSEAMVSGENAPQLDILDKAKGTYPIHTHACSLENNGPSENAEKRTNYLEGNVVTTSCALKTSMSTATGSVDTHFLPGADFISGNQVRTPCEYSRQASSPSEKGSCTEIEVIGIDDEANTGDPEHCEVDQSAVLIEKISDSLVSFLELHSTTRHSRFGANTKKEAPGGEVFSFVPNIPQNMRCNRQADYEVSISVGGNSQADLKVRLGSMNLTREGQKEDHSAATPLQKQSTRCGNTGEVEQPRSADEDTLRVPSSKSIADSDIQSETLKLNASTISGGEFDEPVVSSSAPKVSHEQDNQLDKILDGKEESPAPETEALKVPLNVATNKNSCDIFNRDGFLLSTDSKQQGLGENADVSEFQNVMVTLKDPPSAAPSSTFKALNVEVKANPAWLCQGMFVRAVKIRKESGYTEGRSGAGENGSISPASFIYHEEIRNQSIPTIKINHSDHVDSEKTKDGRFILDCSMDVLQPSKIRLEGSNVIDHLGFISVEGQSGTVHRPITRILRRDSGFEQCESDIPLKTSFRSTLQTTPDSSGNGAYTRNGQNNASKMGKVRRHSDIKPNERIKVLEMNEPIEDIRPKPRKLVNAPVFNTSDNSRKRKLSPTNAQEMPALIFVPGTHLPTELMKLYDSKIDHPSGWCIMPLPVYRTQHALYAAYAQNFPGFKV</sequence>
<evidence type="ECO:0000313" key="4">
    <source>
        <dbReference type="WBParaSite" id="TASK_0000507701-mRNA-1"/>
    </source>
</evidence>
<gene>
    <name evidence="2" type="ORF">TASK_LOCUS5078</name>
</gene>
<protein>
    <submittedName>
        <fullName evidence="4">Non-specific serine/threonine protein kinase</fullName>
    </submittedName>
</protein>
<feature type="region of interest" description="Disordered" evidence="1">
    <location>
        <begin position="1"/>
        <end position="26"/>
    </location>
</feature>
<feature type="region of interest" description="Disordered" evidence="1">
    <location>
        <begin position="536"/>
        <end position="556"/>
    </location>
</feature>
<organism evidence="4">
    <name type="scientific">Taenia asiatica</name>
    <name type="common">Asian tapeworm</name>
    <dbReference type="NCBI Taxonomy" id="60517"/>
    <lineage>
        <taxon>Eukaryota</taxon>
        <taxon>Metazoa</taxon>
        <taxon>Spiralia</taxon>
        <taxon>Lophotrochozoa</taxon>
        <taxon>Platyhelminthes</taxon>
        <taxon>Cestoda</taxon>
        <taxon>Eucestoda</taxon>
        <taxon>Cyclophyllidea</taxon>
        <taxon>Taeniidae</taxon>
        <taxon>Taenia</taxon>
    </lineage>
</organism>
<evidence type="ECO:0000313" key="3">
    <source>
        <dbReference type="Proteomes" id="UP000282613"/>
    </source>
</evidence>